<organism evidence="1">
    <name type="scientific">Neobodo designis</name>
    <name type="common">Flagellated protozoan</name>
    <name type="synonym">Bodo designis</name>
    <dbReference type="NCBI Taxonomy" id="312471"/>
    <lineage>
        <taxon>Eukaryota</taxon>
        <taxon>Discoba</taxon>
        <taxon>Euglenozoa</taxon>
        <taxon>Kinetoplastea</taxon>
        <taxon>Metakinetoplastina</taxon>
        <taxon>Neobodonida</taxon>
        <taxon>Neobodo</taxon>
    </lineage>
</organism>
<gene>
    <name evidence="1" type="ORF">NDES1114_LOCUS16903</name>
</gene>
<protein>
    <recommendedName>
        <fullName evidence="2">39S ribosomal protein L28, mitochondrial</fullName>
    </recommendedName>
</protein>
<evidence type="ECO:0008006" key="2">
    <source>
        <dbReference type="Google" id="ProtNLM"/>
    </source>
</evidence>
<evidence type="ECO:0000313" key="1">
    <source>
        <dbReference type="EMBL" id="CAD9120144.1"/>
    </source>
</evidence>
<reference evidence="1" key="1">
    <citation type="submission" date="2021-01" db="EMBL/GenBank/DDBJ databases">
        <authorList>
            <person name="Corre E."/>
            <person name="Pelletier E."/>
            <person name="Niang G."/>
            <person name="Scheremetjew M."/>
            <person name="Finn R."/>
            <person name="Kale V."/>
            <person name="Holt S."/>
            <person name="Cochrane G."/>
            <person name="Meng A."/>
            <person name="Brown T."/>
            <person name="Cohen L."/>
        </authorList>
    </citation>
    <scope>NUCLEOTIDE SEQUENCE</scope>
    <source>
        <strain evidence="1">CCAP 1951/1</strain>
    </source>
</reference>
<sequence length="251" mass="28467">MQRQYRCVVASSRGAAALPVAATASRRPQSEFHINMPTATAPHGNPRGIVNQAVSQGLPPYAAWLQNITSKQRYEVSGVDPYGFLPRKDGEVDEIWLDERIRMRTFATTDQQKMRKKLIYPWMKVGVWYSETLRHWVQVPHVEAAQYEIEKDGGIDNFILKRPSHALNSRYAERLRRHLLVRRKEIEKNAVLKSHAQKLAGVIVEELKAAATAEELRAVCDKYGLAPEILKAIASQTRIPAAKAVQYVERS</sequence>
<accession>A0A7S1M314</accession>
<dbReference type="EMBL" id="HBGF01025563">
    <property type="protein sequence ID" value="CAD9120144.1"/>
    <property type="molecule type" value="Transcribed_RNA"/>
</dbReference>
<proteinExistence type="predicted"/>
<name>A0A7S1M314_NEODS</name>
<dbReference type="AlphaFoldDB" id="A0A7S1M314"/>